<accession>A0A1H6GUU4</accession>
<organism evidence="3 4">
    <name type="scientific">Magnetospirillum fulvum</name>
    <name type="common">Rhodospirillum fulvum</name>
    <dbReference type="NCBI Taxonomy" id="1082"/>
    <lineage>
        <taxon>Bacteria</taxon>
        <taxon>Pseudomonadati</taxon>
        <taxon>Pseudomonadota</taxon>
        <taxon>Alphaproteobacteria</taxon>
        <taxon>Rhodospirillales</taxon>
        <taxon>Rhodospirillaceae</taxon>
        <taxon>Magnetospirillum</taxon>
    </lineage>
</organism>
<dbReference type="InterPro" id="IPR008462">
    <property type="entry name" value="CsbD"/>
</dbReference>
<proteinExistence type="inferred from homology"/>
<evidence type="ECO:0000313" key="4">
    <source>
        <dbReference type="Proteomes" id="UP000182983"/>
    </source>
</evidence>
<dbReference type="AlphaFoldDB" id="A0A1H6GUU4"/>
<keyword evidence="4" id="KW-1185">Reference proteome</keyword>
<dbReference type="SUPFAM" id="SSF69047">
    <property type="entry name" value="Hypothetical protein YjbJ"/>
    <property type="match status" value="1"/>
</dbReference>
<dbReference type="Proteomes" id="UP000182983">
    <property type="component" value="Unassembled WGS sequence"/>
</dbReference>
<name>A0A1H6GUU4_MAGFU</name>
<comment type="similarity">
    <text evidence="1">Belongs to the UPF0337 (CsbD) family.</text>
</comment>
<protein>
    <submittedName>
        <fullName evidence="3">Uncharacterized conserved protein YjbJ, UPF0337 family</fullName>
    </submittedName>
</protein>
<evidence type="ECO:0000256" key="1">
    <source>
        <dbReference type="ARBA" id="ARBA00009129"/>
    </source>
</evidence>
<reference evidence="4" key="1">
    <citation type="submission" date="2016-10" db="EMBL/GenBank/DDBJ databases">
        <authorList>
            <person name="Varghese N."/>
            <person name="Submissions S."/>
        </authorList>
    </citation>
    <scope>NUCLEOTIDE SEQUENCE [LARGE SCALE GENOMIC DNA]</scope>
    <source>
        <strain evidence="4">DSM 13234</strain>
    </source>
</reference>
<gene>
    <name evidence="3" type="ORF">SAMN04244559_00342</name>
</gene>
<dbReference type="InterPro" id="IPR036629">
    <property type="entry name" value="YjbJ_sf"/>
</dbReference>
<dbReference type="EMBL" id="FNWO01000001">
    <property type="protein sequence ID" value="SEH25920.1"/>
    <property type="molecule type" value="Genomic_DNA"/>
</dbReference>
<dbReference type="Gene3D" id="1.10.1470.10">
    <property type="entry name" value="YjbJ"/>
    <property type="match status" value="1"/>
</dbReference>
<feature type="domain" description="CsbD-like" evidence="2">
    <location>
        <begin position="4"/>
        <end position="56"/>
    </location>
</feature>
<dbReference type="OrthoDB" id="9796058at2"/>
<evidence type="ECO:0000259" key="2">
    <source>
        <dbReference type="Pfam" id="PF05532"/>
    </source>
</evidence>
<sequence length="56" mass="5915">MNRDRIVGSAKQVKGAIEQVTGRILGDSKLCADGMKDEADGKVQNSIGGLKDALKK</sequence>
<evidence type="ECO:0000313" key="3">
    <source>
        <dbReference type="EMBL" id="SEH25920.1"/>
    </source>
</evidence>
<dbReference type="Pfam" id="PF05532">
    <property type="entry name" value="CsbD"/>
    <property type="match status" value="1"/>
</dbReference>
<dbReference type="RefSeq" id="WP_074764861.1">
    <property type="nucleotide sequence ID" value="NZ_FNWO01000001.1"/>
</dbReference>